<dbReference type="EMBL" id="AOMA01000153">
    <property type="protein sequence ID" value="EMA31890.1"/>
    <property type="molecule type" value="Genomic_DNA"/>
</dbReference>
<name>M0LIQ7_9EURY</name>
<feature type="transmembrane region" description="Helical" evidence="1">
    <location>
        <begin position="33"/>
        <end position="55"/>
    </location>
</feature>
<protein>
    <submittedName>
        <fullName evidence="2">CbaC protein</fullName>
    </submittedName>
</protein>
<feature type="transmembrane region" description="Helical" evidence="1">
    <location>
        <begin position="6"/>
        <end position="26"/>
    </location>
</feature>
<keyword evidence="1" id="KW-1133">Transmembrane helix</keyword>
<keyword evidence="3" id="KW-1185">Reference proteome</keyword>
<dbReference type="AlphaFoldDB" id="M0LIQ7"/>
<organism evidence="2 3">
    <name type="scientific">Halobiforma nitratireducens JCM 10879</name>
    <dbReference type="NCBI Taxonomy" id="1227454"/>
    <lineage>
        <taxon>Archaea</taxon>
        <taxon>Methanobacteriati</taxon>
        <taxon>Methanobacteriota</taxon>
        <taxon>Stenosarchaea group</taxon>
        <taxon>Halobacteria</taxon>
        <taxon>Halobacteriales</taxon>
        <taxon>Natrialbaceae</taxon>
        <taxon>Halobiforma</taxon>
    </lineage>
</organism>
<gene>
    <name evidence="2" type="ORF">C446_15101</name>
</gene>
<evidence type="ECO:0000256" key="1">
    <source>
        <dbReference type="SAM" id="Phobius"/>
    </source>
</evidence>
<reference evidence="2 3" key="1">
    <citation type="journal article" date="2014" name="PLoS Genet.">
        <title>Phylogenetically driven sequencing of extremely halophilic archaea reveals strategies for static and dynamic osmo-response.</title>
        <authorList>
            <person name="Becker E.A."/>
            <person name="Seitzer P.M."/>
            <person name="Tritt A."/>
            <person name="Larsen D."/>
            <person name="Krusor M."/>
            <person name="Yao A.I."/>
            <person name="Wu D."/>
            <person name="Madern D."/>
            <person name="Eisen J.A."/>
            <person name="Darling A.E."/>
            <person name="Facciotti M.T."/>
        </authorList>
    </citation>
    <scope>NUCLEOTIDE SEQUENCE [LARGE SCALE GENOMIC DNA]</scope>
    <source>
        <strain evidence="2 3">JCM 10879</strain>
    </source>
</reference>
<sequence length="74" mass="7905">MRISKGALLVVLAFTVPVVVELRTVLSWIDVQLTVLETVLVGAAMVLAILVWALWPVDEDGDGDGNDGVELESS</sequence>
<keyword evidence="1" id="KW-0472">Membrane</keyword>
<dbReference type="eggNOG" id="arCOG10192">
    <property type="taxonomic scope" value="Archaea"/>
</dbReference>
<comment type="caution">
    <text evidence="2">The sequence shown here is derived from an EMBL/GenBank/DDBJ whole genome shotgun (WGS) entry which is preliminary data.</text>
</comment>
<proteinExistence type="predicted"/>
<keyword evidence="1" id="KW-0812">Transmembrane</keyword>
<dbReference type="OrthoDB" id="177830at2157"/>
<accession>M0LIQ7</accession>
<dbReference type="STRING" id="1227454.C446_15101"/>
<dbReference type="Proteomes" id="UP000011607">
    <property type="component" value="Unassembled WGS sequence"/>
</dbReference>
<evidence type="ECO:0000313" key="3">
    <source>
        <dbReference type="Proteomes" id="UP000011607"/>
    </source>
</evidence>
<dbReference type="RefSeq" id="WP_006673912.1">
    <property type="nucleotide sequence ID" value="NZ_AOMA01000153.1"/>
</dbReference>
<evidence type="ECO:0000313" key="2">
    <source>
        <dbReference type="EMBL" id="EMA31890.1"/>
    </source>
</evidence>